<gene>
    <name evidence="1" type="ORF">BJY01DRAFT_228213</name>
</gene>
<sequence>MVHLPAELIHQIVGYIQISHPREEEYGWSRSVPPNTSLAPYATVSRQWQAVVESIVWQRVTLSKWGSLEQLRQLTSKDDPDRSVRIRYIRELGWADCMVDWSDVNEKTSWGRDETLCAQLFPEWYDRAFYRSLSDLFQLLDEWKEQKTASSMELSLWLDGGDLLPCKNNADAIVDRSECASLNVPALWRRFQIPYQAQLAREDIAALPIIPYITSVTLPNIDSCEIGPSAFLGLLSRFPRLRHVSGGEGRSIPRAALRALADRRRELTNHLSLAPESVETFKYEVDDLREMSWNPLHDAANYLSPHGVDELSIAFRSLSTRLRKLYLASVRISSSLFWPAPGETDSDATALHWPKMEEMLILDVPPYTADGKWILDTDPGRWCAYDLEADPDQDWEYDLTPYGQRGIIKAAEADKLYEAMGHAARRMPRLRRLHFTLRAEDGEEGLTELLEFDRDLTSGKAWLGIESDSDTYTPGEEVRAAWGVPGNSANRFEWHCVEFDQWP</sequence>
<protein>
    <recommendedName>
        <fullName evidence="3">F-box domain-containing protein</fullName>
    </recommendedName>
</protein>
<reference evidence="1 2" key="1">
    <citation type="submission" date="2024-07" db="EMBL/GenBank/DDBJ databases">
        <title>Section-level genome sequencing and comparative genomics of Aspergillus sections Usti and Cavernicolus.</title>
        <authorList>
            <consortium name="Lawrence Berkeley National Laboratory"/>
            <person name="Nybo J.L."/>
            <person name="Vesth T.C."/>
            <person name="Theobald S."/>
            <person name="Frisvad J.C."/>
            <person name="Larsen T.O."/>
            <person name="Kjaerboelling I."/>
            <person name="Rothschild-Mancinelli K."/>
            <person name="Lyhne E.K."/>
            <person name="Kogle M.E."/>
            <person name="Barry K."/>
            <person name="Clum A."/>
            <person name="Na H."/>
            <person name="Ledsgaard L."/>
            <person name="Lin J."/>
            <person name="Lipzen A."/>
            <person name="Kuo A."/>
            <person name="Riley R."/>
            <person name="Mondo S."/>
            <person name="Labutti K."/>
            <person name="Haridas S."/>
            <person name="Pangalinan J."/>
            <person name="Salamov A.A."/>
            <person name="Simmons B.A."/>
            <person name="Magnuson J.K."/>
            <person name="Chen J."/>
            <person name="Drula E."/>
            <person name="Henrissat B."/>
            <person name="Wiebenga A."/>
            <person name="Lubbers R.J."/>
            <person name="Gomes A.C."/>
            <person name="Makela M.R."/>
            <person name="Stajich J."/>
            <person name="Grigoriev I.V."/>
            <person name="Mortensen U.H."/>
            <person name="De Vries R.P."/>
            <person name="Baker S.E."/>
            <person name="Andersen M.R."/>
        </authorList>
    </citation>
    <scope>NUCLEOTIDE SEQUENCE [LARGE SCALE GENOMIC DNA]</scope>
    <source>
        <strain evidence="1 2">CBS 123904</strain>
    </source>
</reference>
<name>A0ABR4IM55_9EURO</name>
<proteinExistence type="predicted"/>
<comment type="caution">
    <text evidence="1">The sequence shown here is derived from an EMBL/GenBank/DDBJ whole genome shotgun (WGS) entry which is preliminary data.</text>
</comment>
<evidence type="ECO:0008006" key="3">
    <source>
        <dbReference type="Google" id="ProtNLM"/>
    </source>
</evidence>
<organism evidence="1 2">
    <name type="scientific">Aspergillus pseudoustus</name>
    <dbReference type="NCBI Taxonomy" id="1810923"/>
    <lineage>
        <taxon>Eukaryota</taxon>
        <taxon>Fungi</taxon>
        <taxon>Dikarya</taxon>
        <taxon>Ascomycota</taxon>
        <taxon>Pezizomycotina</taxon>
        <taxon>Eurotiomycetes</taxon>
        <taxon>Eurotiomycetidae</taxon>
        <taxon>Eurotiales</taxon>
        <taxon>Aspergillaceae</taxon>
        <taxon>Aspergillus</taxon>
        <taxon>Aspergillus subgen. Nidulantes</taxon>
    </lineage>
</organism>
<dbReference type="Proteomes" id="UP001610446">
    <property type="component" value="Unassembled WGS sequence"/>
</dbReference>
<accession>A0ABR4IM55</accession>
<evidence type="ECO:0000313" key="1">
    <source>
        <dbReference type="EMBL" id="KAL2828843.1"/>
    </source>
</evidence>
<dbReference type="EMBL" id="JBFXLU010000350">
    <property type="protein sequence ID" value="KAL2828843.1"/>
    <property type="molecule type" value="Genomic_DNA"/>
</dbReference>
<evidence type="ECO:0000313" key="2">
    <source>
        <dbReference type="Proteomes" id="UP001610446"/>
    </source>
</evidence>
<keyword evidence="2" id="KW-1185">Reference proteome</keyword>